<dbReference type="EMBL" id="AKHW03000487">
    <property type="protein sequence ID" value="KYO46950.1"/>
    <property type="molecule type" value="Genomic_DNA"/>
</dbReference>
<comment type="caution">
    <text evidence="1">The sequence shown here is derived from an EMBL/GenBank/DDBJ whole genome shotgun (WGS) entry which is preliminary data.</text>
</comment>
<reference evidence="1 2" key="1">
    <citation type="journal article" date="2012" name="Genome Biol.">
        <title>Sequencing three crocodilian genomes to illuminate the evolution of archosaurs and amniotes.</title>
        <authorList>
            <person name="St John J.A."/>
            <person name="Braun E.L."/>
            <person name="Isberg S.R."/>
            <person name="Miles L.G."/>
            <person name="Chong A.Y."/>
            <person name="Gongora J."/>
            <person name="Dalzell P."/>
            <person name="Moran C."/>
            <person name="Bed'hom B."/>
            <person name="Abzhanov A."/>
            <person name="Burgess S.C."/>
            <person name="Cooksey A.M."/>
            <person name="Castoe T.A."/>
            <person name="Crawford N.G."/>
            <person name="Densmore L.D."/>
            <person name="Drew J.C."/>
            <person name="Edwards S.V."/>
            <person name="Faircloth B.C."/>
            <person name="Fujita M.K."/>
            <person name="Greenwold M.J."/>
            <person name="Hoffmann F.G."/>
            <person name="Howard J.M."/>
            <person name="Iguchi T."/>
            <person name="Janes D.E."/>
            <person name="Khan S.Y."/>
            <person name="Kohno S."/>
            <person name="de Koning A.J."/>
            <person name="Lance S.L."/>
            <person name="McCarthy F.M."/>
            <person name="McCormack J.E."/>
            <person name="Merchant M.E."/>
            <person name="Peterson D.G."/>
            <person name="Pollock D.D."/>
            <person name="Pourmand N."/>
            <person name="Raney B.J."/>
            <person name="Roessler K.A."/>
            <person name="Sanford J.R."/>
            <person name="Sawyer R.H."/>
            <person name="Schmidt C.J."/>
            <person name="Triplett E.W."/>
            <person name="Tuberville T.D."/>
            <person name="Venegas-Anaya M."/>
            <person name="Howard J.T."/>
            <person name="Jarvis E.D."/>
            <person name="Guillette L.J.Jr."/>
            <person name="Glenn T.C."/>
            <person name="Green R.E."/>
            <person name="Ray D.A."/>
        </authorList>
    </citation>
    <scope>NUCLEOTIDE SEQUENCE [LARGE SCALE GENOMIC DNA]</scope>
    <source>
        <strain evidence="1">KSC_2009_1</strain>
    </source>
</reference>
<name>A0A151PD90_ALLMI</name>
<protein>
    <submittedName>
        <fullName evidence="1">Uncharacterized protein</fullName>
    </submittedName>
</protein>
<proteinExistence type="predicted"/>
<evidence type="ECO:0000313" key="2">
    <source>
        <dbReference type="Proteomes" id="UP000050525"/>
    </source>
</evidence>
<gene>
    <name evidence="1" type="ORF">Y1Q_0014513</name>
</gene>
<keyword evidence="2" id="KW-1185">Reference proteome</keyword>
<accession>A0A151PD90</accession>
<dbReference type="Proteomes" id="UP000050525">
    <property type="component" value="Unassembled WGS sequence"/>
</dbReference>
<organism evidence="1 2">
    <name type="scientific">Alligator mississippiensis</name>
    <name type="common">American alligator</name>
    <dbReference type="NCBI Taxonomy" id="8496"/>
    <lineage>
        <taxon>Eukaryota</taxon>
        <taxon>Metazoa</taxon>
        <taxon>Chordata</taxon>
        <taxon>Craniata</taxon>
        <taxon>Vertebrata</taxon>
        <taxon>Euteleostomi</taxon>
        <taxon>Archelosauria</taxon>
        <taxon>Archosauria</taxon>
        <taxon>Crocodylia</taxon>
        <taxon>Alligatoridae</taxon>
        <taxon>Alligatorinae</taxon>
        <taxon>Alligator</taxon>
    </lineage>
</organism>
<sequence>MAAELPLQLWQETADQSAVLLKQSFSSADVQPIHRGRQGTSNKTSFYMGALGCFSFVEPCVRGILLQI</sequence>
<dbReference type="AlphaFoldDB" id="A0A151PD90"/>
<evidence type="ECO:0000313" key="1">
    <source>
        <dbReference type="EMBL" id="KYO46950.1"/>
    </source>
</evidence>